<dbReference type="EnsemblPlants" id="AVESA.00010b.r2.7AG1192860.1">
    <property type="protein sequence ID" value="AVESA.00010b.r2.7AG1192860.1.CDS.1"/>
    <property type="gene ID" value="AVESA.00010b.r2.7AG1192860"/>
</dbReference>
<organism evidence="1 2">
    <name type="scientific">Avena sativa</name>
    <name type="common">Oat</name>
    <dbReference type="NCBI Taxonomy" id="4498"/>
    <lineage>
        <taxon>Eukaryota</taxon>
        <taxon>Viridiplantae</taxon>
        <taxon>Streptophyta</taxon>
        <taxon>Embryophyta</taxon>
        <taxon>Tracheophyta</taxon>
        <taxon>Spermatophyta</taxon>
        <taxon>Magnoliopsida</taxon>
        <taxon>Liliopsida</taxon>
        <taxon>Poales</taxon>
        <taxon>Poaceae</taxon>
        <taxon>BOP clade</taxon>
        <taxon>Pooideae</taxon>
        <taxon>Poodae</taxon>
        <taxon>Poeae</taxon>
        <taxon>Poeae Chloroplast Group 1 (Aveneae type)</taxon>
        <taxon>Aveninae</taxon>
        <taxon>Avena</taxon>
    </lineage>
</organism>
<reference evidence="1" key="1">
    <citation type="submission" date="2021-05" db="EMBL/GenBank/DDBJ databases">
        <authorList>
            <person name="Scholz U."/>
            <person name="Mascher M."/>
            <person name="Fiebig A."/>
        </authorList>
    </citation>
    <scope>NUCLEOTIDE SEQUENCE [LARGE SCALE GENOMIC DNA]</scope>
</reference>
<accession>A0ACD5ZPF3</accession>
<evidence type="ECO:0000313" key="2">
    <source>
        <dbReference type="Proteomes" id="UP001732700"/>
    </source>
</evidence>
<proteinExistence type="predicted"/>
<protein>
    <submittedName>
        <fullName evidence="1">Uncharacterized protein</fullName>
    </submittedName>
</protein>
<sequence length="204" mass="23500">MSFLEWNSRGGAPATVQELVILVQTYKPSLVFLCETRQSEDRVKNLRFCIGMRNCFHVKGEGSGGGIALYSLDGIEVEVLSFSKRHIDAYISGGPYESKWRGTFVYGEPKASDRHFMWDKLRVIKQHSTEPWLMIGDFNEAMWQEEHFSNSRRSERLMLDFREVLSHCDLHDIGFLGTPWTRDNKQRGVRNVKVRLDRAVASPA</sequence>
<name>A0ACD5ZPF3_AVESA</name>
<evidence type="ECO:0000313" key="1">
    <source>
        <dbReference type="EnsemblPlants" id="AVESA.00010b.r2.7AG1192860.1.CDS.1"/>
    </source>
</evidence>
<reference evidence="1" key="2">
    <citation type="submission" date="2025-09" db="UniProtKB">
        <authorList>
            <consortium name="EnsemblPlants"/>
        </authorList>
    </citation>
    <scope>IDENTIFICATION</scope>
</reference>
<dbReference type="Proteomes" id="UP001732700">
    <property type="component" value="Chromosome 7A"/>
</dbReference>
<keyword evidence="2" id="KW-1185">Reference proteome</keyword>